<dbReference type="InterPro" id="IPR019426">
    <property type="entry name" value="7TM_GPCR_serpentine_rcpt_Srv"/>
</dbReference>
<feature type="transmembrane region" description="Helical" evidence="1">
    <location>
        <begin position="47"/>
        <end position="68"/>
    </location>
</feature>
<feature type="transmembrane region" description="Helical" evidence="1">
    <location>
        <begin position="194"/>
        <end position="212"/>
    </location>
</feature>
<evidence type="ECO:0000313" key="3">
    <source>
        <dbReference type="WBParaSite" id="Pan_g7095.t1"/>
    </source>
</evidence>
<evidence type="ECO:0000256" key="1">
    <source>
        <dbReference type="SAM" id="Phobius"/>
    </source>
</evidence>
<keyword evidence="1" id="KW-0472">Membrane</keyword>
<proteinExistence type="predicted"/>
<organism evidence="2 3">
    <name type="scientific">Panagrellus redivivus</name>
    <name type="common">Microworm</name>
    <dbReference type="NCBI Taxonomy" id="6233"/>
    <lineage>
        <taxon>Eukaryota</taxon>
        <taxon>Metazoa</taxon>
        <taxon>Ecdysozoa</taxon>
        <taxon>Nematoda</taxon>
        <taxon>Chromadorea</taxon>
        <taxon>Rhabditida</taxon>
        <taxon>Tylenchina</taxon>
        <taxon>Panagrolaimomorpha</taxon>
        <taxon>Panagrolaimoidea</taxon>
        <taxon>Panagrolaimidae</taxon>
        <taxon>Panagrellus</taxon>
    </lineage>
</organism>
<dbReference type="PANTHER" id="PTHR31748:SF1">
    <property type="entry name" value="SERPENTINE RECEPTOR, CLASS V"/>
    <property type="match status" value="1"/>
</dbReference>
<reference evidence="3" key="2">
    <citation type="submission" date="2020-10" db="UniProtKB">
        <authorList>
            <consortium name="WormBaseParasite"/>
        </authorList>
    </citation>
    <scope>IDENTIFICATION</scope>
</reference>
<sequence length="319" mass="37028">MFTEADFGDVVTKIVTAFSVFVSCPFYIIVIVVLHKNRKKEPFNSPFFTLYRTLGIVDVMVYHLFNIGKLTYWKIELSILQPYNQPNTIMQVVIFINWWLAYMQFQLTILCCLNRFTAIVWTASYGQYWTNRVTKLLLCTIAFISLCLSIPILFIDITVARFTTIVNGVTRLWTVGPTFKQVAVGQIYLLSWKIHVYAIIIICTVCYAIMFIKIRAIRTSSKTSVVRREIRLLYPMTVLYMCNFLYVVFFMIHDYWVATPHTHSRDSEWIILVASDAYDLSNGYVIMLTSAEVRNAVLQFLRVRPKITNVVSISSINTL</sequence>
<dbReference type="Gene3D" id="1.20.1070.10">
    <property type="entry name" value="Rhodopsin 7-helix transmembrane proteins"/>
    <property type="match status" value="1"/>
</dbReference>
<protein>
    <submittedName>
        <fullName evidence="3">Serpentine receptor class gamma</fullName>
    </submittedName>
</protein>
<feature type="transmembrane region" description="Helical" evidence="1">
    <location>
        <begin position="133"/>
        <end position="155"/>
    </location>
</feature>
<dbReference type="PANTHER" id="PTHR31748">
    <property type="entry name" value="SERPENTINE RECEPTOR, CLASS V"/>
    <property type="match status" value="1"/>
</dbReference>
<dbReference type="Pfam" id="PF10323">
    <property type="entry name" value="7TM_GPCR_Srv"/>
    <property type="match status" value="1"/>
</dbReference>
<dbReference type="AlphaFoldDB" id="A0A7E4W6S9"/>
<name>A0A7E4W6S9_PANRE</name>
<feature type="transmembrane region" description="Helical" evidence="1">
    <location>
        <begin position="232"/>
        <end position="252"/>
    </location>
</feature>
<feature type="transmembrane region" description="Helical" evidence="1">
    <location>
        <begin position="88"/>
        <end position="113"/>
    </location>
</feature>
<reference evidence="2" key="1">
    <citation type="journal article" date="2013" name="Genetics">
        <title>The draft genome and transcriptome of Panagrellus redivivus are shaped by the harsh demands of a free-living lifestyle.</title>
        <authorList>
            <person name="Srinivasan J."/>
            <person name="Dillman A.R."/>
            <person name="Macchietto M.G."/>
            <person name="Heikkinen L."/>
            <person name="Lakso M."/>
            <person name="Fracchia K.M."/>
            <person name="Antoshechkin I."/>
            <person name="Mortazavi A."/>
            <person name="Wong G."/>
            <person name="Sternberg P.W."/>
        </authorList>
    </citation>
    <scope>NUCLEOTIDE SEQUENCE [LARGE SCALE GENOMIC DNA]</scope>
    <source>
        <strain evidence="2">MT8872</strain>
    </source>
</reference>
<evidence type="ECO:0000313" key="2">
    <source>
        <dbReference type="Proteomes" id="UP000492821"/>
    </source>
</evidence>
<dbReference type="SUPFAM" id="SSF81321">
    <property type="entry name" value="Family A G protein-coupled receptor-like"/>
    <property type="match status" value="1"/>
</dbReference>
<keyword evidence="1" id="KW-1133">Transmembrane helix</keyword>
<feature type="transmembrane region" description="Helical" evidence="1">
    <location>
        <begin position="14"/>
        <end position="35"/>
    </location>
</feature>
<keyword evidence="1" id="KW-0812">Transmembrane</keyword>
<dbReference type="Proteomes" id="UP000492821">
    <property type="component" value="Unassembled WGS sequence"/>
</dbReference>
<accession>A0A7E4W6S9</accession>
<dbReference type="WBParaSite" id="Pan_g7095.t1">
    <property type="protein sequence ID" value="Pan_g7095.t1"/>
    <property type="gene ID" value="Pan_g7095"/>
</dbReference>
<keyword evidence="2" id="KW-1185">Reference proteome</keyword>